<evidence type="ECO:0000313" key="1">
    <source>
        <dbReference type="EMBL" id="KAK3789716.1"/>
    </source>
</evidence>
<dbReference type="Proteomes" id="UP001283361">
    <property type="component" value="Unassembled WGS sequence"/>
</dbReference>
<keyword evidence="2" id="KW-1185">Reference proteome</keyword>
<organism evidence="1 2">
    <name type="scientific">Elysia crispata</name>
    <name type="common">lettuce slug</name>
    <dbReference type="NCBI Taxonomy" id="231223"/>
    <lineage>
        <taxon>Eukaryota</taxon>
        <taxon>Metazoa</taxon>
        <taxon>Spiralia</taxon>
        <taxon>Lophotrochozoa</taxon>
        <taxon>Mollusca</taxon>
        <taxon>Gastropoda</taxon>
        <taxon>Heterobranchia</taxon>
        <taxon>Euthyneura</taxon>
        <taxon>Panpulmonata</taxon>
        <taxon>Sacoglossa</taxon>
        <taxon>Placobranchoidea</taxon>
        <taxon>Plakobranchidae</taxon>
        <taxon>Elysia</taxon>
    </lineage>
</organism>
<dbReference type="AlphaFoldDB" id="A0AAE1AM44"/>
<evidence type="ECO:0000313" key="2">
    <source>
        <dbReference type="Proteomes" id="UP001283361"/>
    </source>
</evidence>
<name>A0AAE1AM44_9GAST</name>
<proteinExistence type="predicted"/>
<sequence>MTEKVRKAQGCDDEVGLKERERVKTEERRQSLRFRPCFFLIGSKVSGCLPAPPTTSMAVPVPSAAAWRSWSRLASGCARSGETGQNEFCTIRGSMDHRQVLQDLVLDGTDKTDKI</sequence>
<reference evidence="1" key="1">
    <citation type="journal article" date="2023" name="G3 (Bethesda)">
        <title>A reference genome for the long-term kleptoplast-retaining sea slug Elysia crispata morphotype clarki.</title>
        <authorList>
            <person name="Eastman K.E."/>
            <person name="Pendleton A.L."/>
            <person name="Shaikh M.A."/>
            <person name="Suttiyut T."/>
            <person name="Ogas R."/>
            <person name="Tomko P."/>
            <person name="Gavelis G."/>
            <person name="Widhalm J.R."/>
            <person name="Wisecaver J.H."/>
        </authorList>
    </citation>
    <scope>NUCLEOTIDE SEQUENCE</scope>
    <source>
        <strain evidence="1">ECLA1</strain>
    </source>
</reference>
<comment type="caution">
    <text evidence="1">The sequence shown here is derived from an EMBL/GenBank/DDBJ whole genome shotgun (WGS) entry which is preliminary data.</text>
</comment>
<gene>
    <name evidence="1" type="ORF">RRG08_036009</name>
</gene>
<dbReference type="EMBL" id="JAWDGP010001628">
    <property type="protein sequence ID" value="KAK3789716.1"/>
    <property type="molecule type" value="Genomic_DNA"/>
</dbReference>
<protein>
    <submittedName>
        <fullName evidence="1">Uncharacterized protein</fullName>
    </submittedName>
</protein>
<accession>A0AAE1AM44</accession>